<dbReference type="InterPro" id="IPR014729">
    <property type="entry name" value="Rossmann-like_a/b/a_fold"/>
</dbReference>
<keyword evidence="4 8" id="KW-0067">ATP-binding</keyword>
<evidence type="ECO:0000259" key="10">
    <source>
        <dbReference type="Pfam" id="PF08264"/>
    </source>
</evidence>
<dbReference type="EC" id="6.1.1.9" evidence="8"/>
<evidence type="ECO:0000256" key="2">
    <source>
        <dbReference type="ARBA" id="ARBA00022598"/>
    </source>
</evidence>
<evidence type="ECO:0000313" key="12">
    <source>
        <dbReference type="Proteomes" id="UP001160142"/>
    </source>
</evidence>
<dbReference type="InterPro" id="IPR009008">
    <property type="entry name" value="Val/Leu/Ile-tRNA-synth_edit"/>
</dbReference>
<evidence type="ECO:0000256" key="4">
    <source>
        <dbReference type="ARBA" id="ARBA00022840"/>
    </source>
</evidence>
<evidence type="ECO:0000256" key="8">
    <source>
        <dbReference type="HAMAP-Rule" id="MF_02005"/>
    </source>
</evidence>
<dbReference type="RefSeq" id="WP_322133556.1">
    <property type="nucleotide sequence ID" value="NZ_CP085036.1"/>
</dbReference>
<evidence type="ECO:0000256" key="3">
    <source>
        <dbReference type="ARBA" id="ARBA00022741"/>
    </source>
</evidence>
<dbReference type="PRINTS" id="PR00986">
    <property type="entry name" value="TRNASYNTHVAL"/>
</dbReference>
<evidence type="ECO:0000313" key="11">
    <source>
        <dbReference type="EMBL" id="MDH6181237.1"/>
    </source>
</evidence>
<dbReference type="NCBIfam" id="NF009687">
    <property type="entry name" value="PRK13208.1"/>
    <property type="match status" value="1"/>
</dbReference>
<comment type="subcellular location">
    <subcellularLocation>
        <location evidence="8">Cytoplasm</location>
    </subcellularLocation>
</comment>
<feature type="short sequence motif" description="'HIGH' region" evidence="8">
    <location>
        <begin position="54"/>
        <end position="64"/>
    </location>
</feature>
<dbReference type="CDD" id="cd07962">
    <property type="entry name" value="Anticodon_Ia_Val"/>
    <property type="match status" value="1"/>
</dbReference>
<gene>
    <name evidence="8" type="primary">valS</name>
    <name evidence="11" type="ORF">M2152_001419</name>
</gene>
<dbReference type="InterPro" id="IPR002300">
    <property type="entry name" value="aa-tRNA-synth_Ia"/>
</dbReference>
<dbReference type="InterPro" id="IPR009080">
    <property type="entry name" value="tRNAsynth_Ia_anticodon-bd"/>
</dbReference>
<evidence type="ECO:0000256" key="6">
    <source>
        <dbReference type="ARBA" id="ARBA00023146"/>
    </source>
</evidence>
<comment type="function">
    <text evidence="8">Catalyzes the attachment of valine to tRNA(Val). As ValRS can inadvertently accommodate and process structurally similar amino acids such as threonine, to avoid such errors, it has a 'posttransfer' editing activity that hydrolyzes mischarged Thr-tRNA(Val) in a tRNA-dependent manner.</text>
</comment>
<comment type="catalytic activity">
    <reaction evidence="7 8">
        <text>tRNA(Val) + L-valine + ATP = L-valyl-tRNA(Val) + AMP + diphosphate</text>
        <dbReference type="Rhea" id="RHEA:10704"/>
        <dbReference type="Rhea" id="RHEA-COMP:9672"/>
        <dbReference type="Rhea" id="RHEA-COMP:9708"/>
        <dbReference type="ChEBI" id="CHEBI:30616"/>
        <dbReference type="ChEBI" id="CHEBI:33019"/>
        <dbReference type="ChEBI" id="CHEBI:57762"/>
        <dbReference type="ChEBI" id="CHEBI:78442"/>
        <dbReference type="ChEBI" id="CHEBI:78537"/>
        <dbReference type="ChEBI" id="CHEBI:456215"/>
        <dbReference type="EC" id="6.1.1.9"/>
    </reaction>
</comment>
<dbReference type="Gene3D" id="3.40.50.620">
    <property type="entry name" value="HUPs"/>
    <property type="match status" value="2"/>
</dbReference>
<keyword evidence="12" id="KW-1185">Reference proteome</keyword>
<dbReference type="HAMAP" id="MF_02005">
    <property type="entry name" value="Val_tRNA_synth_type2"/>
    <property type="match status" value="1"/>
</dbReference>
<dbReference type="Gene3D" id="1.10.730.10">
    <property type="entry name" value="Isoleucyl-tRNA Synthetase, Domain 1"/>
    <property type="match status" value="1"/>
</dbReference>
<dbReference type="Proteomes" id="UP001160142">
    <property type="component" value="Unassembled WGS sequence"/>
</dbReference>
<dbReference type="SUPFAM" id="SSF52374">
    <property type="entry name" value="Nucleotidylyl transferase"/>
    <property type="match status" value="1"/>
</dbReference>
<dbReference type="InterPro" id="IPR048044">
    <property type="entry name" value="Valyl-tRNA_ligase_actino"/>
</dbReference>
<comment type="domain">
    <text evidence="8">ValRS has two distinct active sites: one for aminoacylation and one for editing. The misactivated threonine is translocated from the active site to the editing site.</text>
</comment>
<evidence type="ECO:0000259" key="9">
    <source>
        <dbReference type="Pfam" id="PF00133"/>
    </source>
</evidence>
<keyword evidence="6 8" id="KW-0030">Aminoacyl-tRNA synthetase</keyword>
<dbReference type="InterPro" id="IPR001412">
    <property type="entry name" value="aa-tRNA-synth_I_CS"/>
</dbReference>
<dbReference type="InterPro" id="IPR002303">
    <property type="entry name" value="Valyl-tRNA_ligase"/>
</dbReference>
<sequence length="858" mass="94634">MTEPSSAIPDKPALEGLEEKWGAAWESQGTYRFDRADALARGKDSVFAVDTPPPTASGSLHIGHVFSYTHMDLVTRFQRMRGKAIFYPMGWDDNGLPTERRVQNYYGVRCDPSLPYDPDFTPPLQGGEGSSGKAADQVPISRRNFIELCEELTIEDEKQFEDLWRQLGLSVDWSLTYRTIGDHAQAAAQRAFLRNLERGEAYQADAPTLWDITFRTAVAQAELEDKDQPAAYHRVAFHRTDGQGDIEIETTRPELLAACVALVAHPDDERYKPFFGTTVTTPLFGVEVPVVAHHLAQQDKGSGIAMICTFGDVTDVIWWRELDLPNRTIIGADGRIVADPPAAIETDAAKAVYAELAGKTVFSAKARTVELLRESGELIGDPKPITHAVKFFEKGDKPLEIISTRQWYITNGARDESLREKLVAAGREISFTPDHMRVRYENWVGGLTGDWLISRQRFFGVPIPVWYELDADGGKGAVIVPSEDSLPVDPSSDVPPGYTEADRGKTFVGEVDIMDTWATSSLTPQIAGGWVTDPELFDLVFPYALRSQGQDIIRTWLFSTVLRAELEHGTIPWRNAGISGFIVDPDRKKMSKSKGNVVTPKGMLDDHGSDAVRYWAASSRLGTDAAFDPQNPKQIKIGRRLAIKVLNAAKFVYGFPATGDVSLDAVTEPLDRDMLAELASVVRVATESLENFDHARALETTEQFFWTFCDDYLELVKERAYSTGSGQESAVAALRTAIDVFLRLFAPYLPFATEEVWSWTHEDSVHTAAWPTVADLGSPGEPDGLLSLVSEALIGIRRAKTDAKASQKTEVLSATLTGPGRLEDAMSDLRAVGRISNVTFVEGTEISVTDIVLAEEPA</sequence>
<dbReference type="InterPro" id="IPR022874">
    <property type="entry name" value="Valine-tRNA_ligase_type_2"/>
</dbReference>
<keyword evidence="3 8" id="KW-0547">Nucleotide-binding</keyword>
<dbReference type="Pfam" id="PF00133">
    <property type="entry name" value="tRNA-synt_1"/>
    <property type="match status" value="2"/>
</dbReference>
<evidence type="ECO:0000256" key="7">
    <source>
        <dbReference type="ARBA" id="ARBA00047552"/>
    </source>
</evidence>
<feature type="short sequence motif" description="'KMSKS' region" evidence="8">
    <location>
        <begin position="589"/>
        <end position="593"/>
    </location>
</feature>
<comment type="subunit">
    <text evidence="8">Monomer.</text>
</comment>
<reference evidence="11 12" key="1">
    <citation type="submission" date="2023-04" db="EMBL/GenBank/DDBJ databases">
        <title>Genome Encyclopedia of Bacteria and Archaea VI: Functional Genomics of Type Strains.</title>
        <authorList>
            <person name="Whitman W."/>
        </authorList>
    </citation>
    <scope>NUCLEOTIDE SEQUENCE [LARGE SCALE GENOMIC DNA]</scope>
    <source>
        <strain evidence="11 12">SG_E_30_P1</strain>
    </source>
</reference>
<feature type="domain" description="Aminoacyl-tRNA synthetase class Ia" evidence="9">
    <location>
        <begin position="137"/>
        <end position="627"/>
    </location>
</feature>
<name>A0ABT6KMK1_9MICO</name>
<dbReference type="Pfam" id="PF08264">
    <property type="entry name" value="Anticodon_1"/>
    <property type="match status" value="1"/>
</dbReference>
<keyword evidence="5 8" id="KW-0648">Protein biosynthesis</keyword>
<dbReference type="InterPro" id="IPR033705">
    <property type="entry name" value="Anticodon_Ia_Val"/>
</dbReference>
<evidence type="ECO:0000256" key="1">
    <source>
        <dbReference type="ARBA" id="ARBA00022490"/>
    </source>
</evidence>
<comment type="caution">
    <text evidence="11">The sequence shown here is derived from an EMBL/GenBank/DDBJ whole genome shotgun (WGS) entry which is preliminary data.</text>
</comment>
<dbReference type="PANTHER" id="PTHR11946">
    <property type="entry name" value="VALYL-TRNA SYNTHETASES"/>
    <property type="match status" value="1"/>
</dbReference>
<dbReference type="NCBIfam" id="NF000540">
    <property type="entry name" value="alt_ValS"/>
    <property type="match status" value="1"/>
</dbReference>
<organism evidence="11 12">
    <name type="scientific">Antiquaquibacter oligotrophicus</name>
    <dbReference type="NCBI Taxonomy" id="2880260"/>
    <lineage>
        <taxon>Bacteria</taxon>
        <taxon>Bacillati</taxon>
        <taxon>Actinomycetota</taxon>
        <taxon>Actinomycetes</taxon>
        <taxon>Micrococcales</taxon>
        <taxon>Microbacteriaceae</taxon>
        <taxon>Antiquaquibacter</taxon>
    </lineage>
</organism>
<evidence type="ECO:0000256" key="5">
    <source>
        <dbReference type="ARBA" id="ARBA00022917"/>
    </source>
</evidence>
<protein>
    <recommendedName>
        <fullName evidence="8">Valine--tRNA ligase</fullName>
        <ecNumber evidence="8">6.1.1.9</ecNumber>
    </recommendedName>
    <alternativeName>
        <fullName evidence="8">Valyl-tRNA synthetase</fullName>
        <shortName evidence="8">ValRS</shortName>
    </alternativeName>
</protein>
<comment type="similarity">
    <text evidence="8">Belongs to the class-I aminoacyl-tRNA synthetase family. ValS type 2 subfamily.</text>
</comment>
<proteinExistence type="inferred from homology"/>
<dbReference type="SUPFAM" id="SSF47323">
    <property type="entry name" value="Anticodon-binding domain of a subclass of class I aminoacyl-tRNA synthetases"/>
    <property type="match status" value="1"/>
</dbReference>
<dbReference type="InterPro" id="IPR013155">
    <property type="entry name" value="M/V/L/I-tRNA-synth_anticd-bd"/>
</dbReference>
<dbReference type="GO" id="GO:0004832">
    <property type="term" value="F:valine-tRNA ligase activity"/>
    <property type="evidence" value="ECO:0007669"/>
    <property type="project" value="UniProtKB-EC"/>
</dbReference>
<dbReference type="SUPFAM" id="SSF50677">
    <property type="entry name" value="ValRS/IleRS/LeuRS editing domain"/>
    <property type="match status" value="1"/>
</dbReference>
<dbReference type="EMBL" id="JARXVQ010000001">
    <property type="protein sequence ID" value="MDH6181237.1"/>
    <property type="molecule type" value="Genomic_DNA"/>
</dbReference>
<feature type="domain" description="Aminoacyl-tRNA synthetase class Ia" evidence="9">
    <location>
        <begin position="23"/>
        <end position="108"/>
    </location>
</feature>
<keyword evidence="1 8" id="KW-0963">Cytoplasm</keyword>
<accession>A0ABT6KMK1</accession>
<feature type="domain" description="Methionyl/Valyl/Leucyl/Isoleucyl-tRNA synthetase anticodon-binding" evidence="10">
    <location>
        <begin position="671"/>
        <end position="810"/>
    </location>
</feature>
<dbReference type="PROSITE" id="PS00178">
    <property type="entry name" value="AA_TRNA_LIGASE_I"/>
    <property type="match status" value="1"/>
</dbReference>
<feature type="binding site" evidence="8">
    <location>
        <position position="592"/>
    </location>
    <ligand>
        <name>ATP</name>
        <dbReference type="ChEBI" id="CHEBI:30616"/>
    </ligand>
</feature>
<keyword evidence="2 8" id="KW-0436">Ligase</keyword>
<dbReference type="PANTHER" id="PTHR11946:SF93">
    <property type="entry name" value="VALINE--TRNA LIGASE, CHLOROPLASTIC_MITOCHONDRIAL 2"/>
    <property type="match status" value="1"/>
</dbReference>